<dbReference type="InterPro" id="IPR036390">
    <property type="entry name" value="WH_DNA-bd_sf"/>
</dbReference>
<dbReference type="InterPro" id="IPR005119">
    <property type="entry name" value="LysR_subst-bd"/>
</dbReference>
<evidence type="ECO:0000256" key="4">
    <source>
        <dbReference type="ARBA" id="ARBA00023163"/>
    </source>
</evidence>
<dbReference type="Gene3D" id="3.40.190.290">
    <property type="match status" value="1"/>
</dbReference>
<dbReference type="Pfam" id="PF03466">
    <property type="entry name" value="LysR_substrate"/>
    <property type="match status" value="1"/>
</dbReference>
<dbReference type="Proteomes" id="UP001519343">
    <property type="component" value="Unassembled WGS sequence"/>
</dbReference>
<protein>
    <submittedName>
        <fullName evidence="6">DNA-binding transcriptional LysR family regulator</fullName>
    </submittedName>
</protein>
<dbReference type="SUPFAM" id="SSF53850">
    <property type="entry name" value="Periplasmic binding protein-like II"/>
    <property type="match status" value="1"/>
</dbReference>
<dbReference type="Pfam" id="PF00126">
    <property type="entry name" value="HTH_1"/>
    <property type="match status" value="1"/>
</dbReference>
<keyword evidence="3 6" id="KW-0238">DNA-binding</keyword>
<name>A0ABS4GPF3_9BACL</name>
<accession>A0ABS4GPF3</accession>
<comment type="similarity">
    <text evidence="1">Belongs to the LysR transcriptional regulatory family.</text>
</comment>
<evidence type="ECO:0000256" key="1">
    <source>
        <dbReference type="ARBA" id="ARBA00009437"/>
    </source>
</evidence>
<dbReference type="CDD" id="cd08420">
    <property type="entry name" value="PBP2_CysL_like"/>
    <property type="match status" value="1"/>
</dbReference>
<feature type="domain" description="HTH lysR-type" evidence="5">
    <location>
        <begin position="1"/>
        <end position="58"/>
    </location>
</feature>
<evidence type="ECO:0000256" key="3">
    <source>
        <dbReference type="ARBA" id="ARBA00023125"/>
    </source>
</evidence>
<keyword evidence="2" id="KW-0805">Transcription regulation</keyword>
<proteinExistence type="inferred from homology"/>
<dbReference type="PRINTS" id="PR00039">
    <property type="entry name" value="HTHLYSR"/>
</dbReference>
<gene>
    <name evidence="6" type="ORF">J2Z37_001943</name>
</gene>
<evidence type="ECO:0000256" key="2">
    <source>
        <dbReference type="ARBA" id="ARBA00023015"/>
    </source>
</evidence>
<dbReference type="GO" id="GO:0003677">
    <property type="term" value="F:DNA binding"/>
    <property type="evidence" value="ECO:0007669"/>
    <property type="project" value="UniProtKB-KW"/>
</dbReference>
<dbReference type="PANTHER" id="PTHR30126">
    <property type="entry name" value="HTH-TYPE TRANSCRIPTIONAL REGULATOR"/>
    <property type="match status" value="1"/>
</dbReference>
<evidence type="ECO:0000313" key="6">
    <source>
        <dbReference type="EMBL" id="MBP1931942.1"/>
    </source>
</evidence>
<dbReference type="SUPFAM" id="SSF46785">
    <property type="entry name" value="Winged helix' DNA-binding domain"/>
    <property type="match status" value="1"/>
</dbReference>
<dbReference type="InterPro" id="IPR000847">
    <property type="entry name" value="LysR_HTH_N"/>
</dbReference>
<dbReference type="PROSITE" id="PS50931">
    <property type="entry name" value="HTH_LYSR"/>
    <property type="match status" value="1"/>
</dbReference>
<dbReference type="RefSeq" id="WP_209810011.1">
    <property type="nucleotide sequence ID" value="NZ_JAGGKT010000004.1"/>
</dbReference>
<dbReference type="Gene3D" id="1.10.10.10">
    <property type="entry name" value="Winged helix-like DNA-binding domain superfamily/Winged helix DNA-binding domain"/>
    <property type="match status" value="1"/>
</dbReference>
<keyword evidence="4" id="KW-0804">Transcription</keyword>
<dbReference type="PANTHER" id="PTHR30126:SF39">
    <property type="entry name" value="HTH-TYPE TRANSCRIPTIONAL REGULATOR CYSL"/>
    <property type="match status" value="1"/>
</dbReference>
<dbReference type="EMBL" id="JAGGKT010000004">
    <property type="protein sequence ID" value="MBP1931942.1"/>
    <property type="molecule type" value="Genomic_DNA"/>
</dbReference>
<dbReference type="InterPro" id="IPR036388">
    <property type="entry name" value="WH-like_DNA-bd_sf"/>
</dbReference>
<organism evidence="6 7">
    <name type="scientific">Ammoniphilus resinae</name>
    <dbReference type="NCBI Taxonomy" id="861532"/>
    <lineage>
        <taxon>Bacteria</taxon>
        <taxon>Bacillati</taxon>
        <taxon>Bacillota</taxon>
        <taxon>Bacilli</taxon>
        <taxon>Bacillales</taxon>
        <taxon>Paenibacillaceae</taxon>
        <taxon>Aneurinibacillus group</taxon>
        <taxon>Ammoniphilus</taxon>
    </lineage>
</organism>
<comment type="caution">
    <text evidence="6">The sequence shown here is derived from an EMBL/GenBank/DDBJ whole genome shotgun (WGS) entry which is preliminary data.</text>
</comment>
<keyword evidence="7" id="KW-1185">Reference proteome</keyword>
<evidence type="ECO:0000259" key="5">
    <source>
        <dbReference type="PROSITE" id="PS50931"/>
    </source>
</evidence>
<evidence type="ECO:0000313" key="7">
    <source>
        <dbReference type="Proteomes" id="UP001519343"/>
    </source>
</evidence>
<sequence>MIVDLLKIFVTVIQKKGFTKAAEILHLSQPAVSLHIQNLENEFGMKLINRSSKQVEPTQAGHILYDRALKILDLYENAKQEIHLLQNTVSGSLKIGASYTIGEYILPNILAEFSFQYPQVDIEVMIDNTEEVANFVRLRQLDAGFVEGEIDSNEFVMESYLQDEMIFIAPPNHPLAFKKKIRMDDLHDQIWILRENGSGTRAYNNHVIDQYQLRVKKSYVFSSSQGVKEAVAAGLGIGCLSKWVVQKELKDNSLVRLKVGGVPFTREFSIILRKDPYITKATEIFLQRVMDSSP</sequence>
<reference evidence="6 7" key="1">
    <citation type="submission" date="2021-03" db="EMBL/GenBank/DDBJ databases">
        <title>Genomic Encyclopedia of Type Strains, Phase IV (KMG-IV): sequencing the most valuable type-strain genomes for metagenomic binning, comparative biology and taxonomic classification.</title>
        <authorList>
            <person name="Goeker M."/>
        </authorList>
    </citation>
    <scope>NUCLEOTIDE SEQUENCE [LARGE SCALE GENOMIC DNA]</scope>
    <source>
        <strain evidence="6 7">DSM 24738</strain>
    </source>
</reference>